<keyword evidence="3 5" id="KW-1133">Transmembrane helix</keyword>
<feature type="transmembrane region" description="Helical" evidence="5">
    <location>
        <begin position="204"/>
        <end position="223"/>
    </location>
</feature>
<dbReference type="Pfam" id="PF01566">
    <property type="entry name" value="Nramp"/>
    <property type="match status" value="1"/>
</dbReference>
<comment type="subcellular location">
    <subcellularLocation>
        <location evidence="1">Membrane</location>
        <topology evidence="1">Multi-pass membrane protein</topology>
    </subcellularLocation>
</comment>
<feature type="transmembrane region" description="Helical" evidence="5">
    <location>
        <begin position="274"/>
        <end position="298"/>
    </location>
</feature>
<feature type="transmembrane region" description="Helical" evidence="5">
    <location>
        <begin position="395"/>
        <end position="414"/>
    </location>
</feature>
<dbReference type="HAMAP" id="MF_00221">
    <property type="entry name" value="NRAMP"/>
    <property type="match status" value="1"/>
</dbReference>
<dbReference type="NCBIfam" id="TIGR01197">
    <property type="entry name" value="nramp"/>
    <property type="match status" value="1"/>
</dbReference>
<dbReference type="PANTHER" id="PTHR11706:SF101">
    <property type="entry name" value="MANGANESE TRANSPORTER SMF1"/>
    <property type="match status" value="1"/>
</dbReference>
<name>A0A060SZS3_BLAAD</name>
<dbReference type="NCBIfam" id="NF037982">
    <property type="entry name" value="Nramp_1"/>
    <property type="match status" value="1"/>
</dbReference>
<accession>A0A060SZS3</accession>
<evidence type="ECO:0000256" key="1">
    <source>
        <dbReference type="ARBA" id="ARBA00004141"/>
    </source>
</evidence>
<dbReference type="GO" id="GO:0034755">
    <property type="term" value="P:iron ion transmembrane transport"/>
    <property type="evidence" value="ECO:0007669"/>
    <property type="project" value="TreeGrafter"/>
</dbReference>
<dbReference type="GO" id="GO:0015086">
    <property type="term" value="F:cadmium ion transmembrane transporter activity"/>
    <property type="evidence" value="ECO:0007669"/>
    <property type="project" value="TreeGrafter"/>
</dbReference>
<reference evidence="6" key="2">
    <citation type="submission" date="2014-06" db="EMBL/GenBank/DDBJ databases">
        <title>The complete genome of Blastobotrys (Arxula) adeninivorans LS3 - a yeast of biotechnological interest.</title>
        <authorList>
            <person name="Kunze G."/>
            <person name="Gaillardin C."/>
            <person name="Czernicka M."/>
            <person name="Durrens P."/>
            <person name="Martin T."/>
            <person name="Boer E."/>
            <person name="Gabaldon T."/>
            <person name="Cruz J."/>
            <person name="Talla E."/>
            <person name="Marck C."/>
            <person name="Goffeau A."/>
            <person name="Barbe V."/>
            <person name="Baret P."/>
            <person name="Baronian K."/>
            <person name="Beier S."/>
            <person name="Bleykasten C."/>
            <person name="Bode R."/>
            <person name="Casaregola S."/>
            <person name="Despons L."/>
            <person name="Fairhead C."/>
            <person name="Giersberg M."/>
            <person name="Gierski P."/>
            <person name="Hahnel U."/>
            <person name="Hartmann A."/>
            <person name="Jankowska D."/>
            <person name="Jubin C."/>
            <person name="Jung P."/>
            <person name="Lafontaine I."/>
            <person name="Leh-Louis V."/>
            <person name="Lemaire M."/>
            <person name="Marcet-Houben M."/>
            <person name="Mascher M."/>
            <person name="Morel G."/>
            <person name="Richard G.-F."/>
            <person name="Riechen J."/>
            <person name="Sacerdot C."/>
            <person name="Sarkar A."/>
            <person name="Savel G."/>
            <person name="Schacherer J."/>
            <person name="Sherman D."/>
            <person name="Straub M.-L."/>
            <person name="Stein N."/>
            <person name="Thierry A."/>
            <person name="Trautwein-Schult A."/>
            <person name="Westhof E."/>
            <person name="Worch S."/>
            <person name="Dujon B."/>
            <person name="Souciet J.-L."/>
            <person name="Wincker P."/>
            <person name="Scholz U."/>
            <person name="Neuveglise N."/>
        </authorList>
    </citation>
    <scope>NUCLEOTIDE SEQUENCE</scope>
    <source>
        <strain evidence="6">LS3</strain>
    </source>
</reference>
<keyword evidence="2 5" id="KW-0812">Transmembrane</keyword>
<dbReference type="GO" id="GO:0005384">
    <property type="term" value="F:manganese ion transmembrane transporter activity"/>
    <property type="evidence" value="ECO:0007669"/>
    <property type="project" value="TreeGrafter"/>
</dbReference>
<dbReference type="GO" id="GO:0005886">
    <property type="term" value="C:plasma membrane"/>
    <property type="evidence" value="ECO:0007669"/>
    <property type="project" value="TreeGrafter"/>
</dbReference>
<proteinExistence type="inferred from homology"/>
<evidence type="ECO:0000256" key="5">
    <source>
        <dbReference type="SAM" id="Phobius"/>
    </source>
</evidence>
<keyword evidence="4 5" id="KW-0472">Membrane</keyword>
<dbReference type="InterPro" id="IPR001046">
    <property type="entry name" value="NRAMP_fam"/>
</dbReference>
<feature type="transmembrane region" description="Helical" evidence="5">
    <location>
        <begin position="365"/>
        <end position="383"/>
    </location>
</feature>
<feature type="transmembrane region" description="Helical" evidence="5">
    <location>
        <begin position="318"/>
        <end position="344"/>
    </location>
</feature>
<sequence length="490" mass="53059">MIQQVRLAGRRIVASLQKYGKFVGPGIMVSIAYMDPGNYSTDIAAGATLRYWLLFVVLLSNLIAMYLQSLAIKLGTVTGNDLAVACKQNLNKYVVYMLYVFAEAAIICTDIAEVIGTAIALNILLHIPLMAGVVITIVDVILVLMAYRPGKGMAAVRIFEYVVAILVFGVIICFAVLLARIPSQDVGLIFRGYLPSKHVIEGEAMYEACGILGATVMPHSLYLGSGLVRPRVRDYDIKQGYISGEEEDDPIANDKYRPSLGAIRYALKYSILETVVSLCTMALFVNSAILIVAGATMYGDDKAADADLYGIYDILSSLLSKAAGTIFMIALLFSGQSAGIICTISGQIVCEGHLNWTIRPWVRRITTRLIAIIPCIVVTAAVGRSGLNATLNASQVALSILLPFLTAPLIYLTCLRRVMSVRTLDTSAHQTQSSQESTAPDKEAEGDSSSAVSIIDMSNNWLTMILGVAIWLFICVLNVYLIVHLGLYGE</sequence>
<feature type="transmembrane region" description="Helical" evidence="5">
    <location>
        <begin position="127"/>
        <end position="147"/>
    </location>
</feature>
<evidence type="ECO:0000256" key="4">
    <source>
        <dbReference type="ARBA" id="ARBA00023136"/>
    </source>
</evidence>
<dbReference type="AlphaFoldDB" id="A0A060SZS3"/>
<evidence type="ECO:0000256" key="2">
    <source>
        <dbReference type="ARBA" id="ARBA00022692"/>
    </source>
</evidence>
<gene>
    <name evidence="6" type="ORF">GNLVRS02_ARAD1C06358g</name>
</gene>
<feature type="transmembrane region" description="Helical" evidence="5">
    <location>
        <begin position="461"/>
        <end position="483"/>
    </location>
</feature>
<evidence type="ECO:0000256" key="3">
    <source>
        <dbReference type="ARBA" id="ARBA00022989"/>
    </source>
</evidence>
<protein>
    <submittedName>
        <fullName evidence="6">ARAD1C06358p</fullName>
    </submittedName>
</protein>
<organism evidence="6">
    <name type="scientific">Blastobotrys adeninivorans</name>
    <name type="common">Yeast</name>
    <name type="synonym">Arxula adeninivorans</name>
    <dbReference type="NCBI Taxonomy" id="409370"/>
    <lineage>
        <taxon>Eukaryota</taxon>
        <taxon>Fungi</taxon>
        <taxon>Dikarya</taxon>
        <taxon>Ascomycota</taxon>
        <taxon>Saccharomycotina</taxon>
        <taxon>Dipodascomycetes</taxon>
        <taxon>Dipodascales</taxon>
        <taxon>Trichomonascaceae</taxon>
        <taxon>Blastobotrys</taxon>
    </lineage>
</organism>
<evidence type="ECO:0000313" key="6">
    <source>
        <dbReference type="EMBL" id="CDP34173.1"/>
    </source>
</evidence>
<dbReference type="PANTHER" id="PTHR11706">
    <property type="entry name" value="SOLUTE CARRIER PROTEIN FAMILY 11 MEMBER"/>
    <property type="match status" value="1"/>
</dbReference>
<dbReference type="EMBL" id="HG937693">
    <property type="protein sequence ID" value="CDP34173.1"/>
    <property type="molecule type" value="Genomic_DNA"/>
</dbReference>
<feature type="transmembrane region" description="Helical" evidence="5">
    <location>
        <begin position="51"/>
        <end position="72"/>
    </location>
</feature>
<reference evidence="6" key="1">
    <citation type="submission" date="2014-02" db="EMBL/GenBank/DDBJ databases">
        <authorList>
            <person name="Genoscope - CEA"/>
        </authorList>
    </citation>
    <scope>NUCLEOTIDE SEQUENCE</scope>
    <source>
        <strain evidence="6">LS3</strain>
    </source>
</reference>
<dbReference type="PhylomeDB" id="A0A060SZS3"/>
<dbReference type="GO" id="GO:0030026">
    <property type="term" value="P:intracellular manganese ion homeostasis"/>
    <property type="evidence" value="ECO:0007669"/>
    <property type="project" value="TreeGrafter"/>
</dbReference>
<feature type="transmembrane region" description="Helical" evidence="5">
    <location>
        <begin position="93"/>
        <end position="121"/>
    </location>
</feature>
<feature type="transmembrane region" description="Helical" evidence="5">
    <location>
        <begin position="159"/>
        <end position="181"/>
    </location>
</feature>
<dbReference type="PRINTS" id="PR00447">
    <property type="entry name" value="NATRESASSCMP"/>
</dbReference>